<evidence type="ECO:0000259" key="5">
    <source>
        <dbReference type="PROSITE" id="PS50893"/>
    </source>
</evidence>
<keyword evidence="7" id="KW-1185">Reference proteome</keyword>
<gene>
    <name evidence="6" type="ORF">ACFPK2_08425</name>
</gene>
<dbReference type="PANTHER" id="PTHR42788:SF13">
    <property type="entry name" value="ALIPHATIC SULFONATES IMPORT ATP-BINDING PROTEIN SSUB"/>
    <property type="match status" value="1"/>
</dbReference>
<reference evidence="7" key="1">
    <citation type="journal article" date="2019" name="Int. J. Syst. Evol. Microbiol.">
        <title>The Global Catalogue of Microorganisms (GCM) 10K type strain sequencing project: providing services to taxonomists for standard genome sequencing and annotation.</title>
        <authorList>
            <consortium name="The Broad Institute Genomics Platform"/>
            <consortium name="The Broad Institute Genome Sequencing Center for Infectious Disease"/>
            <person name="Wu L."/>
            <person name="Ma J."/>
        </authorList>
    </citation>
    <scope>NUCLEOTIDE SEQUENCE [LARGE SCALE GENOMIC DNA]</scope>
    <source>
        <strain evidence="7">CGMCC 1.15643</strain>
    </source>
</reference>
<accession>A0ABW0F598</accession>
<feature type="domain" description="ABC transporter" evidence="5">
    <location>
        <begin position="87"/>
        <end position="318"/>
    </location>
</feature>
<evidence type="ECO:0000313" key="6">
    <source>
        <dbReference type="EMBL" id="MFC5293015.1"/>
    </source>
</evidence>
<evidence type="ECO:0000256" key="1">
    <source>
        <dbReference type="ARBA" id="ARBA00005417"/>
    </source>
</evidence>
<dbReference type="Gene3D" id="3.40.50.300">
    <property type="entry name" value="P-loop containing nucleotide triphosphate hydrolases"/>
    <property type="match status" value="1"/>
</dbReference>
<dbReference type="GO" id="GO:0005524">
    <property type="term" value="F:ATP binding"/>
    <property type="evidence" value="ECO:0007669"/>
    <property type="project" value="UniProtKB-KW"/>
</dbReference>
<dbReference type="InterPro" id="IPR050166">
    <property type="entry name" value="ABC_transporter_ATP-bind"/>
</dbReference>
<dbReference type="EMBL" id="JBHSLI010000003">
    <property type="protein sequence ID" value="MFC5293015.1"/>
    <property type="molecule type" value="Genomic_DNA"/>
</dbReference>
<dbReference type="SMART" id="SM00382">
    <property type="entry name" value="AAA"/>
    <property type="match status" value="1"/>
</dbReference>
<evidence type="ECO:0000256" key="4">
    <source>
        <dbReference type="ARBA" id="ARBA00022840"/>
    </source>
</evidence>
<evidence type="ECO:0000313" key="7">
    <source>
        <dbReference type="Proteomes" id="UP001595976"/>
    </source>
</evidence>
<keyword evidence="3" id="KW-0547">Nucleotide-binding</keyword>
<organism evidence="6 7">
    <name type="scientific">Bosea minatitlanensis</name>
    <dbReference type="NCBI Taxonomy" id="128782"/>
    <lineage>
        <taxon>Bacteria</taxon>
        <taxon>Pseudomonadati</taxon>
        <taxon>Pseudomonadota</taxon>
        <taxon>Alphaproteobacteria</taxon>
        <taxon>Hyphomicrobiales</taxon>
        <taxon>Boseaceae</taxon>
        <taxon>Bosea</taxon>
    </lineage>
</organism>
<evidence type="ECO:0000256" key="2">
    <source>
        <dbReference type="ARBA" id="ARBA00022448"/>
    </source>
</evidence>
<sequence length="351" mass="39308">MDLAARRSYRRLQAEHLHNDDRDKGKGRHARIYRNRKQCLRSARRTIVRFEARIGFMSGSHSEDETDMRASGAKLRLAADTTDEIDLVIQDVSMRFNTREGTVTAVDGVSFEIKRGEFVSIIGPSGCGKSTVFNILGGLVRGYDGSVVVGGERISGPHASIGMVFQEESTFPWRTVIDNVAFPLEVKGVPKAERYVIARKFIDMVGLTGFEQRYPSELSGGMRQRVAIARTLVFEPKILLMDEPFAALDEQTRVLLGDKVLKIQQDLRQTTLLITHNITEAVQLSDRVLIMTFRPGKVKRIVDINLPRPRQGDVVGSDAFGRYVAEIWNDLREEASRGMAEAEDSARLRGA</sequence>
<dbReference type="InterPro" id="IPR003593">
    <property type="entry name" value="AAA+_ATPase"/>
</dbReference>
<dbReference type="Proteomes" id="UP001595976">
    <property type="component" value="Unassembled WGS sequence"/>
</dbReference>
<dbReference type="CDD" id="cd03293">
    <property type="entry name" value="ABC_NrtD_SsuB_transporters"/>
    <property type="match status" value="1"/>
</dbReference>
<dbReference type="PROSITE" id="PS00211">
    <property type="entry name" value="ABC_TRANSPORTER_1"/>
    <property type="match status" value="1"/>
</dbReference>
<comment type="caution">
    <text evidence="6">The sequence shown here is derived from an EMBL/GenBank/DDBJ whole genome shotgun (WGS) entry which is preliminary data.</text>
</comment>
<dbReference type="InterPro" id="IPR017871">
    <property type="entry name" value="ABC_transporter-like_CS"/>
</dbReference>
<keyword evidence="4 6" id="KW-0067">ATP-binding</keyword>
<comment type="similarity">
    <text evidence="1">Belongs to the ABC transporter superfamily.</text>
</comment>
<dbReference type="Pfam" id="PF00005">
    <property type="entry name" value="ABC_tran"/>
    <property type="match status" value="1"/>
</dbReference>
<dbReference type="RefSeq" id="WP_260348573.1">
    <property type="nucleotide sequence ID" value="NZ_JAOAOS010000006.1"/>
</dbReference>
<dbReference type="InterPro" id="IPR027417">
    <property type="entry name" value="P-loop_NTPase"/>
</dbReference>
<name>A0ABW0F598_9HYPH</name>
<dbReference type="PROSITE" id="PS50893">
    <property type="entry name" value="ABC_TRANSPORTER_2"/>
    <property type="match status" value="1"/>
</dbReference>
<dbReference type="SUPFAM" id="SSF52540">
    <property type="entry name" value="P-loop containing nucleoside triphosphate hydrolases"/>
    <property type="match status" value="1"/>
</dbReference>
<protein>
    <submittedName>
        <fullName evidence="6">ABC transporter ATP-binding protein</fullName>
    </submittedName>
</protein>
<dbReference type="InterPro" id="IPR003439">
    <property type="entry name" value="ABC_transporter-like_ATP-bd"/>
</dbReference>
<evidence type="ECO:0000256" key="3">
    <source>
        <dbReference type="ARBA" id="ARBA00022741"/>
    </source>
</evidence>
<proteinExistence type="inferred from homology"/>
<dbReference type="PANTHER" id="PTHR42788">
    <property type="entry name" value="TAURINE IMPORT ATP-BINDING PROTEIN-RELATED"/>
    <property type="match status" value="1"/>
</dbReference>
<keyword evidence="2" id="KW-0813">Transport</keyword>